<dbReference type="RefSeq" id="WP_104984171.1">
    <property type="nucleotide sequence ID" value="NZ_CP012673.1"/>
</dbReference>
<name>A0A2L0F316_SORCE</name>
<proteinExistence type="predicted"/>
<dbReference type="Proteomes" id="UP000238348">
    <property type="component" value="Chromosome"/>
</dbReference>
<evidence type="ECO:0000256" key="1">
    <source>
        <dbReference type="SAM" id="MobiDB-lite"/>
    </source>
</evidence>
<sequence length="85" mass="8967">MGNERSKDQLGVERPEREVSEEKQPHPQAEVPGVRGAITSSGERADAPEDEVETFGSEGGAGNYKGGPEYSNKEIPPESSGGKPA</sequence>
<gene>
    <name evidence="2" type="ORF">SOCE26_073450</name>
</gene>
<dbReference type="EMBL" id="CP012673">
    <property type="protein sequence ID" value="AUX45849.1"/>
    <property type="molecule type" value="Genomic_DNA"/>
</dbReference>
<dbReference type="AlphaFoldDB" id="A0A2L0F316"/>
<accession>A0A2L0F316</accession>
<feature type="compositionally biased region" description="Basic and acidic residues" evidence="1">
    <location>
        <begin position="1"/>
        <end position="25"/>
    </location>
</feature>
<organism evidence="2 3">
    <name type="scientific">Sorangium cellulosum</name>
    <name type="common">Polyangium cellulosum</name>
    <dbReference type="NCBI Taxonomy" id="56"/>
    <lineage>
        <taxon>Bacteria</taxon>
        <taxon>Pseudomonadati</taxon>
        <taxon>Myxococcota</taxon>
        <taxon>Polyangia</taxon>
        <taxon>Polyangiales</taxon>
        <taxon>Polyangiaceae</taxon>
        <taxon>Sorangium</taxon>
    </lineage>
</organism>
<evidence type="ECO:0000313" key="2">
    <source>
        <dbReference type="EMBL" id="AUX45849.1"/>
    </source>
</evidence>
<protein>
    <submittedName>
        <fullName evidence="2">Uncharacterized protein</fullName>
    </submittedName>
</protein>
<reference evidence="2 3" key="1">
    <citation type="submission" date="2015-09" db="EMBL/GenBank/DDBJ databases">
        <title>Sorangium comparison.</title>
        <authorList>
            <person name="Zaburannyi N."/>
            <person name="Bunk B."/>
            <person name="Overmann J."/>
            <person name="Mueller R."/>
        </authorList>
    </citation>
    <scope>NUCLEOTIDE SEQUENCE [LARGE SCALE GENOMIC DNA]</scope>
    <source>
        <strain evidence="2 3">So ce26</strain>
    </source>
</reference>
<evidence type="ECO:0000313" key="3">
    <source>
        <dbReference type="Proteomes" id="UP000238348"/>
    </source>
</evidence>
<feature type="region of interest" description="Disordered" evidence="1">
    <location>
        <begin position="1"/>
        <end position="85"/>
    </location>
</feature>
<dbReference type="OrthoDB" id="5520444at2"/>